<dbReference type="Gene3D" id="3.40.50.150">
    <property type="entry name" value="Vaccinia Virus protein VP39"/>
    <property type="match status" value="1"/>
</dbReference>
<dbReference type="AlphaFoldDB" id="A0A365GZL0"/>
<dbReference type="CDD" id="cd02440">
    <property type="entry name" value="AdoMet_MTases"/>
    <property type="match status" value="1"/>
</dbReference>
<proteinExistence type="predicted"/>
<reference evidence="2 3" key="1">
    <citation type="submission" date="2018-06" db="EMBL/GenBank/DDBJ databases">
        <title>Actinomadura craniellae sp. nov. isolated from marine sponge Craniella sp.</title>
        <authorList>
            <person name="Li L."/>
            <person name="Xu Q.H."/>
            <person name="Lin H.W."/>
            <person name="Lu Y.H."/>
        </authorList>
    </citation>
    <scope>NUCLEOTIDE SEQUENCE [LARGE SCALE GENOMIC DNA]</scope>
    <source>
        <strain evidence="2 3">LHW63021</strain>
    </source>
</reference>
<sequence length="281" mass="31053">MRGYHGRVTSPGPPEMPRFDPTVPSEARVFNRFTGGKDNFAPDRELARLALEIAPELPVIFRESHRFFDRAVRFLVDAGVQQFIDVGCGMPTPNSLYHILQSIVPDAKVACVDNDPVVVTHGRALAEVEGSVRYVHADARDPDRMLDHPDLTQVIDLGSPVAILLQSLLAVITEDDVARTTARRLVDRLPSGCGYLLVTHPVGDIRPEVTTLLAELYQDQGTIKGERKTNARPWKDVERFMDGLQLVPPGMVPLPDWRPDPGEPTIDTSAFWVIGGIGQKP</sequence>
<dbReference type="Proteomes" id="UP000251891">
    <property type="component" value="Unassembled WGS sequence"/>
</dbReference>
<feature type="region of interest" description="Disordered" evidence="1">
    <location>
        <begin position="1"/>
        <end position="21"/>
    </location>
</feature>
<keyword evidence="3" id="KW-1185">Reference proteome</keyword>
<comment type="caution">
    <text evidence="2">The sequence shown here is derived from an EMBL/GenBank/DDBJ whole genome shotgun (WGS) entry which is preliminary data.</text>
</comment>
<dbReference type="Pfam" id="PF04672">
    <property type="entry name" value="Methyltransf_19"/>
    <property type="match status" value="1"/>
</dbReference>
<keyword evidence="2" id="KW-0489">Methyltransferase</keyword>
<dbReference type="InterPro" id="IPR029063">
    <property type="entry name" value="SAM-dependent_MTases_sf"/>
</dbReference>
<protein>
    <submittedName>
        <fullName evidence="2">SAM-dependent methyltransferase</fullName>
    </submittedName>
</protein>
<keyword evidence="2" id="KW-0808">Transferase</keyword>
<evidence type="ECO:0000313" key="2">
    <source>
        <dbReference type="EMBL" id="RAY12261.1"/>
    </source>
</evidence>
<organism evidence="2 3">
    <name type="scientific">Actinomadura craniellae</name>
    <dbReference type="NCBI Taxonomy" id="2231787"/>
    <lineage>
        <taxon>Bacteria</taxon>
        <taxon>Bacillati</taxon>
        <taxon>Actinomycetota</taxon>
        <taxon>Actinomycetes</taxon>
        <taxon>Streptosporangiales</taxon>
        <taxon>Thermomonosporaceae</taxon>
        <taxon>Actinomadura</taxon>
    </lineage>
</organism>
<dbReference type="GO" id="GO:0032259">
    <property type="term" value="P:methylation"/>
    <property type="evidence" value="ECO:0007669"/>
    <property type="project" value="UniProtKB-KW"/>
</dbReference>
<dbReference type="SUPFAM" id="SSF53335">
    <property type="entry name" value="S-adenosyl-L-methionine-dependent methyltransferases"/>
    <property type="match status" value="1"/>
</dbReference>
<accession>A0A365GZL0</accession>
<name>A0A365GZL0_9ACTN</name>
<evidence type="ECO:0000256" key="1">
    <source>
        <dbReference type="SAM" id="MobiDB-lite"/>
    </source>
</evidence>
<dbReference type="InterPro" id="IPR006764">
    <property type="entry name" value="SAM_dep_MeTrfase_SAV2177_type"/>
</dbReference>
<dbReference type="PIRSF" id="PIRSF017393">
    <property type="entry name" value="MTase_SAV2177"/>
    <property type="match status" value="1"/>
</dbReference>
<evidence type="ECO:0000313" key="3">
    <source>
        <dbReference type="Proteomes" id="UP000251891"/>
    </source>
</evidence>
<dbReference type="GO" id="GO:0008168">
    <property type="term" value="F:methyltransferase activity"/>
    <property type="evidence" value="ECO:0007669"/>
    <property type="project" value="UniProtKB-KW"/>
</dbReference>
<dbReference type="EMBL" id="QLYX01000014">
    <property type="protein sequence ID" value="RAY12261.1"/>
    <property type="molecule type" value="Genomic_DNA"/>
</dbReference>
<gene>
    <name evidence="2" type="ORF">DPM19_26465</name>
</gene>